<dbReference type="RefSeq" id="WP_345577557.1">
    <property type="nucleotide sequence ID" value="NZ_BAABLV010000005.1"/>
</dbReference>
<name>A0ABP9EX45_9ACTN</name>
<organism evidence="1 2">
    <name type="scientific">Tessaracoccus lubricantis</name>
    <dbReference type="NCBI Taxonomy" id="545543"/>
    <lineage>
        <taxon>Bacteria</taxon>
        <taxon>Bacillati</taxon>
        <taxon>Actinomycetota</taxon>
        <taxon>Actinomycetes</taxon>
        <taxon>Propionibacteriales</taxon>
        <taxon>Propionibacteriaceae</taxon>
        <taxon>Tessaracoccus</taxon>
    </lineage>
</organism>
<evidence type="ECO:0000313" key="1">
    <source>
        <dbReference type="EMBL" id="GAA4889003.1"/>
    </source>
</evidence>
<proteinExistence type="predicted"/>
<keyword evidence="2" id="KW-1185">Reference proteome</keyword>
<sequence length="120" mass="12820">MRPERGVRPLAMPGPSARAEGVPLVYPVPFALTRPQVEQVGRLGLVRGEGRLARAGDRVASALLRLVYVRLPLAPGAFRKVAREVGVAPMRTFADLFEADWNLLTVHPATISGAGRAGVS</sequence>
<comment type="caution">
    <text evidence="1">The sequence shown here is derived from an EMBL/GenBank/DDBJ whole genome shotgun (WGS) entry which is preliminary data.</text>
</comment>
<dbReference type="EMBL" id="BAABLV010000005">
    <property type="protein sequence ID" value="GAA4889003.1"/>
    <property type="molecule type" value="Genomic_DNA"/>
</dbReference>
<dbReference type="Proteomes" id="UP001501521">
    <property type="component" value="Unassembled WGS sequence"/>
</dbReference>
<gene>
    <name evidence="1" type="ORF">GCM10025789_01650</name>
</gene>
<accession>A0ABP9EX45</accession>
<protein>
    <submittedName>
        <fullName evidence="1">Uncharacterized protein</fullName>
    </submittedName>
</protein>
<reference evidence="2" key="1">
    <citation type="journal article" date="2019" name="Int. J. Syst. Evol. Microbiol.">
        <title>The Global Catalogue of Microorganisms (GCM) 10K type strain sequencing project: providing services to taxonomists for standard genome sequencing and annotation.</title>
        <authorList>
            <consortium name="The Broad Institute Genomics Platform"/>
            <consortium name="The Broad Institute Genome Sequencing Center for Infectious Disease"/>
            <person name="Wu L."/>
            <person name="Ma J."/>
        </authorList>
    </citation>
    <scope>NUCLEOTIDE SEQUENCE [LARGE SCALE GENOMIC DNA]</scope>
    <source>
        <strain evidence="2">JCM 19125</strain>
    </source>
</reference>
<evidence type="ECO:0000313" key="2">
    <source>
        <dbReference type="Proteomes" id="UP001501521"/>
    </source>
</evidence>